<accession>A0A0W0U4E3</accession>
<evidence type="ECO:0000313" key="7">
    <source>
        <dbReference type="Proteomes" id="UP000251942"/>
    </source>
</evidence>
<evidence type="ECO:0000256" key="1">
    <source>
        <dbReference type="ARBA" id="ARBA00009673"/>
    </source>
</evidence>
<dbReference type="InterPro" id="IPR003732">
    <property type="entry name" value="Daa-tRNA_deacyls_DTD"/>
</dbReference>
<comment type="subunit">
    <text evidence="3">Homodimer.</text>
</comment>
<dbReference type="AlphaFoldDB" id="A0A0W0U4E3"/>
<dbReference type="GO" id="GO:0043908">
    <property type="term" value="F:Ser(Gly)-tRNA(Ala) hydrolase activity"/>
    <property type="evidence" value="ECO:0007669"/>
    <property type="project" value="UniProtKB-UniRule"/>
</dbReference>
<dbReference type="GO" id="GO:0106026">
    <property type="term" value="F:Gly-tRNA(Ala) deacylase activity"/>
    <property type="evidence" value="ECO:0007669"/>
    <property type="project" value="UniProtKB-UniRule"/>
</dbReference>
<dbReference type="GO" id="GO:0005737">
    <property type="term" value="C:cytoplasm"/>
    <property type="evidence" value="ECO:0007669"/>
    <property type="project" value="UniProtKB-SubCell"/>
</dbReference>
<comment type="domain">
    <text evidence="3">A Gly-cisPro motif from one monomer fits into the active site of the other monomer to allow specific chiral rejection of L-amino acids.</text>
</comment>
<gene>
    <name evidence="3 5" type="primary">dtd</name>
    <name evidence="4" type="ORF">Lfee_0789</name>
    <name evidence="5" type="ORF">NCTC12022_01925</name>
</gene>
<dbReference type="Gene3D" id="3.50.80.10">
    <property type="entry name" value="D-tyrosyl-tRNA(Tyr) deacylase"/>
    <property type="match status" value="1"/>
</dbReference>
<dbReference type="Pfam" id="PF02580">
    <property type="entry name" value="Tyr_Deacylase"/>
    <property type="match status" value="1"/>
</dbReference>
<comment type="catalytic activity">
    <reaction evidence="3">
        <text>glycyl-tRNA(Ala) + H2O = tRNA(Ala) + glycine + H(+)</text>
        <dbReference type="Rhea" id="RHEA:53744"/>
        <dbReference type="Rhea" id="RHEA-COMP:9657"/>
        <dbReference type="Rhea" id="RHEA-COMP:13640"/>
        <dbReference type="ChEBI" id="CHEBI:15377"/>
        <dbReference type="ChEBI" id="CHEBI:15378"/>
        <dbReference type="ChEBI" id="CHEBI:57305"/>
        <dbReference type="ChEBI" id="CHEBI:78442"/>
        <dbReference type="ChEBI" id="CHEBI:78522"/>
    </reaction>
</comment>
<dbReference type="HAMAP" id="MF_00518">
    <property type="entry name" value="Deacylase_Dtd"/>
    <property type="match status" value="1"/>
</dbReference>
<dbReference type="PATRIC" id="fig|453.4.peg.853"/>
<dbReference type="Proteomes" id="UP000251942">
    <property type="component" value="Unassembled WGS sequence"/>
</dbReference>
<dbReference type="GO" id="GO:0051500">
    <property type="term" value="F:D-tyrosyl-tRNA(Tyr) deacylase activity"/>
    <property type="evidence" value="ECO:0007669"/>
    <property type="project" value="TreeGrafter"/>
</dbReference>
<dbReference type="GO" id="GO:0019478">
    <property type="term" value="P:D-amino acid catabolic process"/>
    <property type="evidence" value="ECO:0007669"/>
    <property type="project" value="UniProtKB-UniRule"/>
</dbReference>
<evidence type="ECO:0000313" key="5">
    <source>
        <dbReference type="EMBL" id="SPX61186.1"/>
    </source>
</evidence>
<evidence type="ECO:0000256" key="3">
    <source>
        <dbReference type="HAMAP-Rule" id="MF_00518"/>
    </source>
</evidence>
<reference evidence="4 6" key="1">
    <citation type="submission" date="2015-11" db="EMBL/GenBank/DDBJ databases">
        <title>Genomic analysis of 38 Legionella species identifies large and diverse effector repertoires.</title>
        <authorList>
            <person name="Burstein D."/>
            <person name="Amaro F."/>
            <person name="Zusman T."/>
            <person name="Lifshitz Z."/>
            <person name="Cohen O."/>
            <person name="Gilbert J.A."/>
            <person name="Pupko T."/>
            <person name="Shuman H.A."/>
            <person name="Segal G."/>
        </authorList>
    </citation>
    <scope>NUCLEOTIDE SEQUENCE [LARGE SCALE GENOMIC DNA]</scope>
    <source>
        <strain evidence="4 6">WO-44C</strain>
    </source>
</reference>
<name>A0A0W0U4E3_9GAMM</name>
<dbReference type="GO" id="GO:0000049">
    <property type="term" value="F:tRNA binding"/>
    <property type="evidence" value="ECO:0007669"/>
    <property type="project" value="UniProtKB-UniRule"/>
</dbReference>
<keyword evidence="3" id="KW-0694">RNA-binding</keyword>
<dbReference type="EC" id="3.1.1.-" evidence="3"/>
<dbReference type="EC" id="3.1.1.96" evidence="3"/>
<dbReference type="PANTHER" id="PTHR10472">
    <property type="entry name" value="D-TYROSYL-TRNA TYR DEACYLASE"/>
    <property type="match status" value="1"/>
</dbReference>
<dbReference type="EMBL" id="UASS01000018">
    <property type="protein sequence ID" value="SPX61186.1"/>
    <property type="molecule type" value="Genomic_DNA"/>
</dbReference>
<keyword evidence="2 3" id="KW-0378">Hydrolase</keyword>
<dbReference type="EMBL" id="LNYB01000023">
    <property type="protein sequence ID" value="KTD02634.1"/>
    <property type="molecule type" value="Genomic_DNA"/>
</dbReference>
<evidence type="ECO:0000313" key="6">
    <source>
        <dbReference type="Proteomes" id="UP000054698"/>
    </source>
</evidence>
<reference evidence="5 7" key="2">
    <citation type="submission" date="2018-06" db="EMBL/GenBank/DDBJ databases">
        <authorList>
            <consortium name="Pathogen Informatics"/>
            <person name="Doyle S."/>
        </authorList>
    </citation>
    <scope>NUCLEOTIDE SEQUENCE [LARGE SCALE GENOMIC DNA]</scope>
    <source>
        <strain evidence="5 7">NCTC12022</strain>
    </source>
</reference>
<feature type="short sequence motif" description="Gly-cisPro motif, important for rejection of L-amino acids" evidence="3">
    <location>
        <begin position="137"/>
        <end position="138"/>
    </location>
</feature>
<keyword evidence="3" id="KW-0820">tRNA-binding</keyword>
<keyword evidence="6" id="KW-1185">Reference proteome</keyword>
<comment type="subcellular location">
    <subcellularLocation>
        <location evidence="3">Cytoplasm</location>
    </subcellularLocation>
</comment>
<protein>
    <recommendedName>
        <fullName evidence="3">D-aminoacyl-tRNA deacylase</fullName>
        <shortName evidence="3">DTD</shortName>
        <ecNumber evidence="3">3.1.1.96</ecNumber>
    </recommendedName>
    <alternativeName>
        <fullName evidence="3">Gly-tRNA(Ala) deacylase</fullName>
        <ecNumber evidence="3">3.1.1.-</ecNumber>
    </alternativeName>
</protein>
<dbReference type="STRING" id="453.Lfee_0789"/>
<comment type="function">
    <text evidence="3">An aminoacyl-tRNA editing enzyme that deacylates mischarged D-aminoacyl-tRNAs. Also deacylates mischarged glycyl-tRNA(Ala), protecting cells against glycine mischarging by AlaRS. Acts via tRNA-based rather than protein-based catalysis; rejects L-amino acids rather than detecting D-amino acids in the active site. By recycling D-aminoacyl-tRNA to D-amino acids and free tRNA molecules, this enzyme counteracts the toxicity associated with the formation of D-aminoacyl-tRNA entities in vivo and helps enforce protein L-homochirality.</text>
</comment>
<dbReference type="RefSeq" id="WP_058444100.1">
    <property type="nucleotide sequence ID" value="NZ_CAAAHT010000014.1"/>
</dbReference>
<proteinExistence type="inferred from homology"/>
<comment type="similarity">
    <text evidence="1 3">Belongs to the DTD family.</text>
</comment>
<dbReference type="NCBIfam" id="TIGR00256">
    <property type="entry name" value="D-aminoacyl-tRNA deacylase"/>
    <property type="match status" value="1"/>
</dbReference>
<evidence type="ECO:0000313" key="4">
    <source>
        <dbReference type="EMBL" id="KTD02634.1"/>
    </source>
</evidence>
<dbReference type="InterPro" id="IPR023509">
    <property type="entry name" value="DTD-like_sf"/>
</dbReference>
<dbReference type="FunFam" id="3.50.80.10:FF:000001">
    <property type="entry name" value="D-aminoacyl-tRNA deacylase"/>
    <property type="match status" value="1"/>
</dbReference>
<sequence>MLVVVQRVSEAKVVINQQIAGEIAQGLLILCGFERADQESTLLHMLEKCLNYRIFSDEQGKMNLSLKEIGGGLLLVPQFTLVADTKKGLRPSFSKAATPETGRLLFNQLLHLAFKMHPKVASGQFGADMQVHLCNDGPVTFLLQF</sequence>
<dbReference type="SUPFAM" id="SSF69500">
    <property type="entry name" value="DTD-like"/>
    <property type="match status" value="1"/>
</dbReference>
<dbReference type="OrthoDB" id="9801395at2"/>
<dbReference type="PANTHER" id="PTHR10472:SF5">
    <property type="entry name" value="D-AMINOACYL-TRNA DEACYLASE 1"/>
    <property type="match status" value="1"/>
</dbReference>
<organism evidence="4 6">
    <name type="scientific">Legionella feeleii</name>
    <dbReference type="NCBI Taxonomy" id="453"/>
    <lineage>
        <taxon>Bacteria</taxon>
        <taxon>Pseudomonadati</taxon>
        <taxon>Pseudomonadota</taxon>
        <taxon>Gammaproteobacteria</taxon>
        <taxon>Legionellales</taxon>
        <taxon>Legionellaceae</taxon>
        <taxon>Legionella</taxon>
    </lineage>
</organism>
<keyword evidence="3" id="KW-0963">Cytoplasm</keyword>
<comment type="catalytic activity">
    <reaction evidence="3">
        <text>a D-aminoacyl-tRNA + H2O = a tRNA + a D-alpha-amino acid + H(+)</text>
        <dbReference type="Rhea" id="RHEA:13953"/>
        <dbReference type="Rhea" id="RHEA-COMP:10123"/>
        <dbReference type="Rhea" id="RHEA-COMP:10124"/>
        <dbReference type="ChEBI" id="CHEBI:15377"/>
        <dbReference type="ChEBI" id="CHEBI:15378"/>
        <dbReference type="ChEBI" id="CHEBI:59871"/>
        <dbReference type="ChEBI" id="CHEBI:78442"/>
        <dbReference type="ChEBI" id="CHEBI:79333"/>
        <dbReference type="EC" id="3.1.1.96"/>
    </reaction>
</comment>
<evidence type="ECO:0000256" key="2">
    <source>
        <dbReference type="ARBA" id="ARBA00022801"/>
    </source>
</evidence>
<dbReference type="Proteomes" id="UP000054698">
    <property type="component" value="Unassembled WGS sequence"/>
</dbReference>